<dbReference type="OrthoDB" id="4924935at2759"/>
<protein>
    <submittedName>
        <fullName evidence="1">Uncharacterized protein</fullName>
    </submittedName>
</protein>
<organism evidence="1 2">
    <name type="scientific">Verticillium longisporum</name>
    <name type="common">Verticillium dahliae var. longisporum</name>
    <dbReference type="NCBI Taxonomy" id="100787"/>
    <lineage>
        <taxon>Eukaryota</taxon>
        <taxon>Fungi</taxon>
        <taxon>Dikarya</taxon>
        <taxon>Ascomycota</taxon>
        <taxon>Pezizomycotina</taxon>
        <taxon>Sordariomycetes</taxon>
        <taxon>Hypocreomycetidae</taxon>
        <taxon>Glomerellales</taxon>
        <taxon>Plectosphaerellaceae</taxon>
        <taxon>Verticillium</taxon>
    </lineage>
</organism>
<accession>A0A8I2ZUE3</accession>
<name>A0A8I2ZUE3_VERLO</name>
<sequence>MAIEPTVTRVLVRSKTHLVQGGSYNEKCNVLKNKICQEVWNRDFDPQQDRWFAYGALFGYDNRRCYFLVDNDGKPNAIHQIPPPTTNPR</sequence>
<dbReference type="AlphaFoldDB" id="A0A8I2ZUE3"/>
<reference evidence="1" key="1">
    <citation type="journal article" date="2021" name="Mol. Plant Pathol.">
        <title>A 20-kb lineage-specific genomic region tames virulence in pathogenic amphidiploid Verticillium longisporum.</title>
        <authorList>
            <person name="Harting R."/>
            <person name="Starke J."/>
            <person name="Kusch H."/>
            <person name="Poggeler S."/>
            <person name="Maurus I."/>
            <person name="Schluter R."/>
            <person name="Landesfeind M."/>
            <person name="Bulla I."/>
            <person name="Nowrousian M."/>
            <person name="de Jonge R."/>
            <person name="Stahlhut G."/>
            <person name="Hoff K.J."/>
            <person name="Asshauer K.P."/>
            <person name="Thurmer A."/>
            <person name="Stanke M."/>
            <person name="Daniel R."/>
            <person name="Morgenstern B."/>
            <person name="Thomma B.P.H.J."/>
            <person name="Kronstad J.W."/>
            <person name="Braus-Stromeyer S.A."/>
            <person name="Braus G.H."/>
        </authorList>
    </citation>
    <scope>NUCLEOTIDE SEQUENCE</scope>
    <source>
        <strain evidence="1">Vl32</strain>
    </source>
</reference>
<dbReference type="Proteomes" id="UP000689129">
    <property type="component" value="Unassembled WGS sequence"/>
</dbReference>
<evidence type="ECO:0000313" key="2">
    <source>
        <dbReference type="Proteomes" id="UP000689129"/>
    </source>
</evidence>
<evidence type="ECO:0000313" key="1">
    <source>
        <dbReference type="EMBL" id="KAG7139261.1"/>
    </source>
</evidence>
<gene>
    <name evidence="1" type="ORF">HYQ45_003751</name>
</gene>
<proteinExistence type="predicted"/>
<dbReference type="EMBL" id="JAEMWZ010000061">
    <property type="protein sequence ID" value="KAG7139261.1"/>
    <property type="molecule type" value="Genomic_DNA"/>
</dbReference>
<comment type="caution">
    <text evidence="1">The sequence shown here is derived from an EMBL/GenBank/DDBJ whole genome shotgun (WGS) entry which is preliminary data.</text>
</comment>